<dbReference type="AlphaFoldDB" id="A0A9N9IP19"/>
<evidence type="ECO:0000256" key="2">
    <source>
        <dbReference type="SAM" id="Phobius"/>
    </source>
</evidence>
<feature type="non-terminal residue" evidence="3">
    <location>
        <position position="1"/>
    </location>
</feature>
<feature type="region of interest" description="Disordered" evidence="1">
    <location>
        <begin position="240"/>
        <end position="280"/>
    </location>
</feature>
<proteinExistence type="predicted"/>
<sequence>VRSQTSVRTITPPVITITSLSTTYITPTTKPTQTAAPNNNSSNSDGTTINIAIVIAAVMVGAVSTAGIILLIRKYIKKNKGRRGSFDDDFNIQIKNEDNDLAHDVDIGGSSSENYGISNSQPGLNAKGTGSGNYGISNSQQVSSFTRTGADYYGISNSQQGVSYGFPSHQGPNPMTPSTGYYGIPGNGQGLNAPVTGVGHYGVPNYHPRSNVIATGDGHYGITGHHQTMGSGNGWNNGMPSHQSHGSHAPLHVVPNAFPNPSSRPVNYDASYQFDNSSRN</sequence>
<feature type="transmembrane region" description="Helical" evidence="2">
    <location>
        <begin position="49"/>
        <end position="72"/>
    </location>
</feature>
<keyword evidence="4" id="KW-1185">Reference proteome</keyword>
<comment type="caution">
    <text evidence="3">The sequence shown here is derived from an EMBL/GenBank/DDBJ whole genome shotgun (WGS) entry which is preliminary data.</text>
</comment>
<name>A0A9N9IP19_9GLOM</name>
<accession>A0A9N9IP19</accession>
<evidence type="ECO:0000313" key="3">
    <source>
        <dbReference type="EMBL" id="CAG8743691.1"/>
    </source>
</evidence>
<evidence type="ECO:0000256" key="1">
    <source>
        <dbReference type="SAM" id="MobiDB-lite"/>
    </source>
</evidence>
<protein>
    <submittedName>
        <fullName evidence="3">17911_t:CDS:1</fullName>
    </submittedName>
</protein>
<feature type="compositionally biased region" description="Polar residues" evidence="1">
    <location>
        <begin position="112"/>
        <end position="123"/>
    </location>
</feature>
<reference evidence="3" key="1">
    <citation type="submission" date="2021-06" db="EMBL/GenBank/DDBJ databases">
        <authorList>
            <person name="Kallberg Y."/>
            <person name="Tangrot J."/>
            <person name="Rosling A."/>
        </authorList>
    </citation>
    <scope>NUCLEOTIDE SEQUENCE</scope>
    <source>
        <strain evidence="3">CL551</strain>
    </source>
</reference>
<gene>
    <name evidence="3" type="ORF">AMORRO_LOCUS14890</name>
</gene>
<keyword evidence="2" id="KW-0812">Transmembrane</keyword>
<dbReference type="EMBL" id="CAJVPV010031874">
    <property type="protein sequence ID" value="CAG8743691.1"/>
    <property type="molecule type" value="Genomic_DNA"/>
</dbReference>
<dbReference type="Proteomes" id="UP000789342">
    <property type="component" value="Unassembled WGS sequence"/>
</dbReference>
<organism evidence="3 4">
    <name type="scientific">Acaulospora morrowiae</name>
    <dbReference type="NCBI Taxonomy" id="94023"/>
    <lineage>
        <taxon>Eukaryota</taxon>
        <taxon>Fungi</taxon>
        <taxon>Fungi incertae sedis</taxon>
        <taxon>Mucoromycota</taxon>
        <taxon>Glomeromycotina</taxon>
        <taxon>Glomeromycetes</taxon>
        <taxon>Diversisporales</taxon>
        <taxon>Acaulosporaceae</taxon>
        <taxon>Acaulospora</taxon>
    </lineage>
</organism>
<keyword evidence="2" id="KW-1133">Transmembrane helix</keyword>
<evidence type="ECO:0000313" key="4">
    <source>
        <dbReference type="Proteomes" id="UP000789342"/>
    </source>
</evidence>
<feature type="region of interest" description="Disordered" evidence="1">
    <location>
        <begin position="112"/>
        <end position="132"/>
    </location>
</feature>
<keyword evidence="2" id="KW-0472">Membrane</keyword>